<reference evidence="3 4" key="1">
    <citation type="journal article" date="2009" name="Appl. Environ. Microbiol.">
        <title>Community genomic and proteomic analyses of chemoautotrophic iron-oxidizing "Leptospirillum rubarum" (Group II) and "Leptospirillum ferrodiazotrophum" (Group III) bacteria in acid mine drainage biofilms.</title>
        <authorList>
            <person name="Goltsman D.S."/>
            <person name="Denef V.J."/>
            <person name="Singer S.W."/>
            <person name="VerBerkmoes N.C."/>
            <person name="Lefsrud M."/>
            <person name="Mueller R.S."/>
            <person name="Dick G.J."/>
            <person name="Sun C.L."/>
            <person name="Wheeler K.E."/>
            <person name="Zemla A."/>
            <person name="Baker B.J."/>
            <person name="Hauser L."/>
            <person name="Land M."/>
            <person name="Shah M.B."/>
            <person name="Thelen M.P."/>
            <person name="Hettich R.L."/>
            <person name="Banfield J.F."/>
        </authorList>
    </citation>
    <scope>NUCLEOTIDE SEQUENCE [LARGE SCALE GENOMIC DNA]</scope>
</reference>
<dbReference type="SUPFAM" id="SSF53756">
    <property type="entry name" value="UDP-Glycosyltransferase/glycogen phosphorylase"/>
    <property type="match status" value="1"/>
</dbReference>
<name>C6I0E7_9BACT</name>
<evidence type="ECO:0000256" key="2">
    <source>
        <dbReference type="ARBA" id="ARBA00022679"/>
    </source>
</evidence>
<dbReference type="Proteomes" id="UP000009374">
    <property type="component" value="Unassembled WGS sequence"/>
</dbReference>
<evidence type="ECO:0000313" key="3">
    <source>
        <dbReference type="EMBL" id="EES51602.1"/>
    </source>
</evidence>
<dbReference type="GO" id="GO:0005829">
    <property type="term" value="C:cytosol"/>
    <property type="evidence" value="ECO:0007669"/>
    <property type="project" value="TreeGrafter"/>
</dbReference>
<dbReference type="GO" id="GO:0008713">
    <property type="term" value="F:ADP-heptose-lipopolysaccharide heptosyltransferase activity"/>
    <property type="evidence" value="ECO:0007669"/>
    <property type="project" value="TreeGrafter"/>
</dbReference>
<dbReference type="PANTHER" id="PTHR30160">
    <property type="entry name" value="TETRAACYLDISACCHARIDE 4'-KINASE-RELATED"/>
    <property type="match status" value="1"/>
</dbReference>
<dbReference type="AlphaFoldDB" id="C6I0E7"/>
<keyword evidence="2 3" id="KW-0808">Transferase</keyword>
<protein>
    <submittedName>
        <fullName evidence="3">Probable glycosyl transferase, family 9</fullName>
    </submittedName>
</protein>
<proteinExistence type="predicted"/>
<evidence type="ECO:0000256" key="1">
    <source>
        <dbReference type="ARBA" id="ARBA00022676"/>
    </source>
</evidence>
<sequence length="82" mass="9079">MHVALATGRPVVAIFGSTQPHEIELFDRGEKIVTPLSCAPCYRRSCDIHPSCMEVIDARQVYEAVARQLDAARSTAPERRSP</sequence>
<keyword evidence="1" id="KW-0328">Glycosyltransferase</keyword>
<evidence type="ECO:0000313" key="4">
    <source>
        <dbReference type="Proteomes" id="UP000009374"/>
    </source>
</evidence>
<dbReference type="InterPro" id="IPR051199">
    <property type="entry name" value="LPS_LOS_Heptosyltrfase"/>
</dbReference>
<dbReference type="Gene3D" id="3.40.50.2000">
    <property type="entry name" value="Glycogen Phosphorylase B"/>
    <property type="match status" value="1"/>
</dbReference>
<dbReference type="EMBL" id="GG693887">
    <property type="protein sequence ID" value="EES51602.1"/>
    <property type="molecule type" value="Genomic_DNA"/>
</dbReference>
<organism evidence="3 4">
    <name type="scientific">Leptospirillum ferrodiazotrophum</name>
    <dbReference type="NCBI Taxonomy" id="412449"/>
    <lineage>
        <taxon>Bacteria</taxon>
        <taxon>Pseudomonadati</taxon>
        <taxon>Nitrospirota</taxon>
        <taxon>Nitrospiria</taxon>
        <taxon>Nitrospirales</taxon>
        <taxon>Nitrospiraceae</taxon>
        <taxon>Leptospirillum</taxon>
    </lineage>
</organism>
<dbReference type="Pfam" id="PF01075">
    <property type="entry name" value="Glyco_transf_9"/>
    <property type="match status" value="1"/>
</dbReference>
<dbReference type="GO" id="GO:0009244">
    <property type="term" value="P:lipopolysaccharide core region biosynthetic process"/>
    <property type="evidence" value="ECO:0007669"/>
    <property type="project" value="TreeGrafter"/>
</dbReference>
<keyword evidence="4" id="KW-1185">Reference proteome</keyword>
<accession>C6I0E7</accession>
<dbReference type="InterPro" id="IPR002201">
    <property type="entry name" value="Glyco_trans_9"/>
</dbReference>
<gene>
    <name evidence="3" type="ORF">UBAL3_95680040</name>
</gene>